<organism evidence="2 3">
    <name type="scientific">Forsythia ovata</name>
    <dbReference type="NCBI Taxonomy" id="205694"/>
    <lineage>
        <taxon>Eukaryota</taxon>
        <taxon>Viridiplantae</taxon>
        <taxon>Streptophyta</taxon>
        <taxon>Embryophyta</taxon>
        <taxon>Tracheophyta</taxon>
        <taxon>Spermatophyta</taxon>
        <taxon>Magnoliopsida</taxon>
        <taxon>eudicotyledons</taxon>
        <taxon>Gunneridae</taxon>
        <taxon>Pentapetalae</taxon>
        <taxon>asterids</taxon>
        <taxon>lamiids</taxon>
        <taxon>Lamiales</taxon>
        <taxon>Oleaceae</taxon>
        <taxon>Forsythieae</taxon>
        <taxon>Forsythia</taxon>
    </lineage>
</organism>
<gene>
    <name evidence="2" type="ORF">Fot_29698</name>
</gene>
<feature type="compositionally biased region" description="Basic and acidic residues" evidence="1">
    <location>
        <begin position="255"/>
        <end position="266"/>
    </location>
</feature>
<sequence length="314" mass="35280">MVIARSIFRFESRSRYEQGDGDTMFVVVPRWWWVTQWGIWMDGSGQVIHEVEFILFEIWLPKLRLEHTLAKSGRVLSLSPSFNRYSNSKLVEIAARVVEEFRAEDHSEGLYDEFYPESEEIVLSAKSQEENQADSKNVEQNDVDGDEDEDFEFAFVTSDSEFSSSISADEIFYNGQIRPVFPIFNRDLLLGNETGNSDSSPKAAPIRLPLRKLFNDSETSSSSSSSEVDDLDGVPAATSHSDGDHGPLVSLSPSKQKENEKIKKSVETPVIGGGKVKAAAQYARNGVDRRRSYLPYRKDLVGFFANVNGLSRNA</sequence>
<name>A0ABD1TSL1_9LAMI</name>
<dbReference type="Proteomes" id="UP001604277">
    <property type="component" value="Unassembled WGS sequence"/>
</dbReference>
<dbReference type="AlphaFoldDB" id="A0ABD1TSL1"/>
<evidence type="ECO:0000313" key="2">
    <source>
        <dbReference type="EMBL" id="KAL2515727.1"/>
    </source>
</evidence>
<evidence type="ECO:0000313" key="3">
    <source>
        <dbReference type="Proteomes" id="UP001604277"/>
    </source>
</evidence>
<keyword evidence="3" id="KW-1185">Reference proteome</keyword>
<comment type="caution">
    <text evidence="2">The sequence shown here is derived from an EMBL/GenBank/DDBJ whole genome shotgun (WGS) entry which is preliminary data.</text>
</comment>
<accession>A0ABD1TSL1</accession>
<protein>
    <submittedName>
        <fullName evidence="2">Uncharacterized protein</fullName>
    </submittedName>
</protein>
<reference evidence="3" key="1">
    <citation type="submission" date="2024-07" db="EMBL/GenBank/DDBJ databases">
        <title>Two chromosome-level genome assemblies of Korean endemic species Abeliophyllum distichum and Forsythia ovata (Oleaceae).</title>
        <authorList>
            <person name="Jang H."/>
        </authorList>
    </citation>
    <scope>NUCLEOTIDE SEQUENCE [LARGE SCALE GENOMIC DNA]</scope>
</reference>
<proteinExistence type="predicted"/>
<dbReference type="PANTHER" id="PTHR33095">
    <property type="entry name" value="OS07G0619500 PROTEIN"/>
    <property type="match status" value="1"/>
</dbReference>
<dbReference type="Pfam" id="PF07816">
    <property type="entry name" value="DUF1645"/>
    <property type="match status" value="1"/>
</dbReference>
<evidence type="ECO:0000256" key="1">
    <source>
        <dbReference type="SAM" id="MobiDB-lite"/>
    </source>
</evidence>
<dbReference type="InterPro" id="IPR012442">
    <property type="entry name" value="DUF1645_plant"/>
</dbReference>
<feature type="region of interest" description="Disordered" evidence="1">
    <location>
        <begin position="217"/>
        <end position="268"/>
    </location>
</feature>
<dbReference type="PANTHER" id="PTHR33095:SF127">
    <property type="entry name" value="OS05G0578100 PROTEIN"/>
    <property type="match status" value="1"/>
</dbReference>
<feature type="region of interest" description="Disordered" evidence="1">
    <location>
        <begin position="126"/>
        <end position="145"/>
    </location>
</feature>
<dbReference type="EMBL" id="JBFOLJ010000008">
    <property type="protein sequence ID" value="KAL2515727.1"/>
    <property type="molecule type" value="Genomic_DNA"/>
</dbReference>